<sequence>MTHTFRRGLRPLAIAALLVVLGGCATMPSPTIQRSPTPVIQTGADPVLDEAAPPPQATLLPGTGELIDRGAAAVPPPTFANDGDATFNFEGESVHAVVKAILGDLLQQNYVIAPGVQGTVTLSVTQPVNASQALGLLETALAWNNARLIWADGRYNVVPADQAVAGNLAPRAAGNPARGFETRVVPLRFISALEMEKVLAPYARPGAIVNVDNGRNVITLAGTGSELANYLRTIEIFDVDWLAGMSVGIFPLDSANAEDTVNQLNQVFGPDSDTPVAGMFRFMPLAGTNSIMVITPQARYLGHVEQWLKRMDAGSGAELFTYQLKYVKAYDLAQRLSEVYGGSGGGRSAPSLAPGMRGVQVSSGSELGGRASNRRAGAGGLGGGAGGEMQFLGNDPGAQSGSVTFEIEGQEVGVAAVDESNALLIRANRSRWEAIRRVIEQLDVMPTQVHIEAQIVEVALTGDLEYGVNWFFENAVASQEEAYPGITALAAARGSLGTWGGAIGIGGANWVFAGDNAAAVLRALDAVTDLRVLSTPSVTVRNNAEANLTVGSDIPISTTSFNPILGGTGEITNVQYLETGTILKVRPRVSGDGMVFMEIIQEITTPVLGSVTDTNPNPQINTRKLQTEAAIRSGETIMLAGLISDSVDAGRRGLPGLSRLPVVGGLFGQQRRNSVRQEVVILITPRVIRSAQEARDFTDQYGARFRALEPLREPAAVQEP</sequence>
<evidence type="ECO:0000256" key="7">
    <source>
        <dbReference type="ARBA" id="ARBA00022927"/>
    </source>
</evidence>
<feature type="region of interest" description="Disordered" evidence="11">
    <location>
        <begin position="343"/>
        <end position="372"/>
    </location>
</feature>
<keyword evidence="8" id="KW-0472">Membrane</keyword>
<evidence type="ECO:0000256" key="2">
    <source>
        <dbReference type="ARBA" id="ARBA00006980"/>
    </source>
</evidence>
<comment type="similarity">
    <text evidence="2">Belongs to the bacterial secretin family. GSP D subfamily.</text>
</comment>
<evidence type="ECO:0000256" key="1">
    <source>
        <dbReference type="ARBA" id="ARBA00004442"/>
    </source>
</evidence>
<evidence type="ECO:0000313" key="16">
    <source>
        <dbReference type="Proteomes" id="UP001595892"/>
    </source>
</evidence>
<keyword evidence="16" id="KW-1185">Reference proteome</keyword>
<evidence type="ECO:0000256" key="11">
    <source>
        <dbReference type="SAM" id="MobiDB-lite"/>
    </source>
</evidence>
<name>A0ABV9NQJ0_9GAMM</name>
<evidence type="ECO:0000256" key="9">
    <source>
        <dbReference type="ARBA" id="ARBA00023237"/>
    </source>
</evidence>
<dbReference type="InterPro" id="IPR049371">
    <property type="entry name" value="GspD-like_N0"/>
</dbReference>
<evidence type="ECO:0000259" key="13">
    <source>
        <dbReference type="Pfam" id="PF03958"/>
    </source>
</evidence>
<accession>A0ABV9NQJ0</accession>
<keyword evidence="5" id="KW-0812">Transmembrane</keyword>
<keyword evidence="9" id="KW-0998">Cell outer membrane</keyword>
<reference evidence="16" key="1">
    <citation type="journal article" date="2019" name="Int. J. Syst. Evol. Microbiol.">
        <title>The Global Catalogue of Microorganisms (GCM) 10K type strain sequencing project: providing services to taxonomists for standard genome sequencing and annotation.</title>
        <authorList>
            <consortium name="The Broad Institute Genomics Platform"/>
            <consortium name="The Broad Institute Genome Sequencing Center for Infectious Disease"/>
            <person name="Wu L."/>
            <person name="Ma J."/>
        </authorList>
    </citation>
    <scope>NUCLEOTIDE SEQUENCE [LARGE SCALE GENOMIC DNA]</scope>
    <source>
        <strain evidence="16">CGMCC 1.13574</strain>
    </source>
</reference>
<evidence type="ECO:0000259" key="14">
    <source>
        <dbReference type="Pfam" id="PF21305"/>
    </source>
</evidence>
<protein>
    <submittedName>
        <fullName evidence="15">Type II secretion system secretin GspD</fullName>
    </submittedName>
</protein>
<gene>
    <name evidence="15" type="primary">gspD</name>
    <name evidence="15" type="ORF">ACFO3Q_14140</name>
</gene>
<keyword evidence="7" id="KW-0653">Protein transport</keyword>
<dbReference type="Pfam" id="PF00263">
    <property type="entry name" value="Secretin"/>
    <property type="match status" value="1"/>
</dbReference>
<feature type="domain" description="NolW-like" evidence="13">
    <location>
        <begin position="320"/>
        <end position="448"/>
    </location>
</feature>
<dbReference type="Pfam" id="PF03958">
    <property type="entry name" value="Secretin_N"/>
    <property type="match status" value="2"/>
</dbReference>
<dbReference type="Pfam" id="PF21305">
    <property type="entry name" value="type_II_gspD_N0"/>
    <property type="match status" value="1"/>
</dbReference>
<organism evidence="15 16">
    <name type="scientific">Coralloluteibacterium thermophilum</name>
    <dbReference type="NCBI Taxonomy" id="2707049"/>
    <lineage>
        <taxon>Bacteria</taxon>
        <taxon>Pseudomonadati</taxon>
        <taxon>Pseudomonadota</taxon>
        <taxon>Gammaproteobacteria</taxon>
        <taxon>Lysobacterales</taxon>
        <taxon>Lysobacteraceae</taxon>
        <taxon>Coralloluteibacterium</taxon>
    </lineage>
</organism>
<evidence type="ECO:0000256" key="5">
    <source>
        <dbReference type="ARBA" id="ARBA00022692"/>
    </source>
</evidence>
<dbReference type="InterPro" id="IPR004845">
    <property type="entry name" value="T2SS_GspD_CS"/>
</dbReference>
<comment type="subcellular location">
    <subcellularLocation>
        <location evidence="1 10">Cell outer membrane</location>
    </subcellularLocation>
</comment>
<feature type="domain" description="NolW-like" evidence="13">
    <location>
        <begin position="248"/>
        <end position="312"/>
    </location>
</feature>
<evidence type="ECO:0000256" key="4">
    <source>
        <dbReference type="ARBA" id="ARBA00022452"/>
    </source>
</evidence>
<comment type="caution">
    <text evidence="15">The sequence shown here is derived from an EMBL/GenBank/DDBJ whole genome shotgun (WGS) entry which is preliminary data.</text>
</comment>
<dbReference type="InterPro" id="IPR004846">
    <property type="entry name" value="T2SS/T3SS_dom"/>
</dbReference>
<dbReference type="PRINTS" id="PR01032">
    <property type="entry name" value="PHAGEIV"/>
</dbReference>
<dbReference type="InterPro" id="IPR013356">
    <property type="entry name" value="T2SS_GspD"/>
</dbReference>
<dbReference type="InterPro" id="IPR050810">
    <property type="entry name" value="Bact_Secretion_Sys_Channel"/>
</dbReference>
<evidence type="ECO:0000256" key="6">
    <source>
        <dbReference type="ARBA" id="ARBA00022729"/>
    </source>
</evidence>
<dbReference type="PRINTS" id="PR00811">
    <property type="entry name" value="BCTERIALGSPD"/>
</dbReference>
<dbReference type="InterPro" id="IPR001775">
    <property type="entry name" value="GspD/PilQ"/>
</dbReference>
<proteinExistence type="inferred from homology"/>
<dbReference type="NCBIfam" id="TIGR02517">
    <property type="entry name" value="type_II_gspD"/>
    <property type="match status" value="1"/>
</dbReference>
<dbReference type="PANTHER" id="PTHR30332">
    <property type="entry name" value="PROBABLE GENERAL SECRETION PATHWAY PROTEIN D"/>
    <property type="match status" value="1"/>
</dbReference>
<dbReference type="Proteomes" id="UP001595892">
    <property type="component" value="Unassembled WGS sequence"/>
</dbReference>
<keyword evidence="4" id="KW-1134">Transmembrane beta strand</keyword>
<keyword evidence="3 10" id="KW-0813">Transport</keyword>
<dbReference type="InterPro" id="IPR005644">
    <property type="entry name" value="NolW-like"/>
</dbReference>
<dbReference type="InterPro" id="IPR038591">
    <property type="entry name" value="NolW-like_sf"/>
</dbReference>
<dbReference type="PROSITE" id="PS00875">
    <property type="entry name" value="T2SP_D"/>
    <property type="match status" value="1"/>
</dbReference>
<evidence type="ECO:0000313" key="15">
    <source>
        <dbReference type="EMBL" id="MFC4729308.1"/>
    </source>
</evidence>
<evidence type="ECO:0000259" key="12">
    <source>
        <dbReference type="Pfam" id="PF00263"/>
    </source>
</evidence>
<dbReference type="RefSeq" id="WP_377005388.1">
    <property type="nucleotide sequence ID" value="NZ_JBHSGG010000041.1"/>
</dbReference>
<dbReference type="Gene3D" id="3.30.1370.120">
    <property type="match status" value="3"/>
</dbReference>
<evidence type="ECO:0000256" key="10">
    <source>
        <dbReference type="RuleBase" id="RU004004"/>
    </source>
</evidence>
<dbReference type="PANTHER" id="PTHR30332:SF25">
    <property type="entry name" value="SECRETIN XPSD"/>
    <property type="match status" value="1"/>
</dbReference>
<dbReference type="PROSITE" id="PS51257">
    <property type="entry name" value="PROKAR_LIPOPROTEIN"/>
    <property type="match status" value="1"/>
</dbReference>
<evidence type="ECO:0000256" key="3">
    <source>
        <dbReference type="ARBA" id="ARBA00022448"/>
    </source>
</evidence>
<feature type="domain" description="Type II/III secretion system secretin-like" evidence="12">
    <location>
        <begin position="523"/>
        <end position="689"/>
    </location>
</feature>
<feature type="domain" description="GspD-like N0" evidence="14">
    <location>
        <begin position="88"/>
        <end position="151"/>
    </location>
</feature>
<evidence type="ECO:0000256" key="8">
    <source>
        <dbReference type="ARBA" id="ARBA00023136"/>
    </source>
</evidence>
<dbReference type="EMBL" id="JBHSGG010000041">
    <property type="protein sequence ID" value="MFC4729308.1"/>
    <property type="molecule type" value="Genomic_DNA"/>
</dbReference>
<keyword evidence="6" id="KW-0732">Signal</keyword>